<evidence type="ECO:0000256" key="6">
    <source>
        <dbReference type="SAM" id="Phobius"/>
    </source>
</evidence>
<keyword evidence="8" id="KW-1185">Reference proteome</keyword>
<feature type="transmembrane region" description="Helical" evidence="6">
    <location>
        <begin position="71"/>
        <end position="92"/>
    </location>
</feature>
<comment type="caution">
    <text evidence="7">The sequence shown here is derived from an EMBL/GenBank/DDBJ whole genome shotgun (WGS) entry which is preliminary data.</text>
</comment>
<accession>A0ABT7Q1A2</accession>
<keyword evidence="4 6" id="KW-1133">Transmembrane helix</keyword>
<dbReference type="Pfam" id="PF01810">
    <property type="entry name" value="LysE"/>
    <property type="match status" value="1"/>
</dbReference>
<dbReference type="PANTHER" id="PTHR30086">
    <property type="entry name" value="ARGININE EXPORTER PROTEIN ARGO"/>
    <property type="match status" value="1"/>
</dbReference>
<keyword evidence="5 6" id="KW-0472">Membrane</keyword>
<evidence type="ECO:0000256" key="1">
    <source>
        <dbReference type="ARBA" id="ARBA00004651"/>
    </source>
</evidence>
<keyword evidence="2" id="KW-1003">Cell membrane</keyword>
<evidence type="ECO:0000256" key="3">
    <source>
        <dbReference type="ARBA" id="ARBA00022692"/>
    </source>
</evidence>
<dbReference type="EMBL" id="JAOPLL010000007">
    <property type="protein sequence ID" value="MDM5072879.1"/>
    <property type="molecule type" value="Genomic_DNA"/>
</dbReference>
<proteinExistence type="predicted"/>
<sequence>MTLTSFLAFLAVITTLLLSPGPSVWLAIHNGLTHGVRAAVIGVLGNVVAFQGLMAFSAVSLSAAMQTATPIVLVMKYAGGAYLGYLGIRLLITPVDTVTKGPAEHAGPTQVWKLFRQAFLVTLSNPKALMFVVALLPQFVDAERVLMPQWGLMALTTTLIHLCVYWGYAVVGHKASRYLLDTRIRRFYNGASGVLFLGFAAGWMLSS</sequence>
<keyword evidence="3 6" id="KW-0812">Transmembrane</keyword>
<evidence type="ECO:0000256" key="2">
    <source>
        <dbReference type="ARBA" id="ARBA00022475"/>
    </source>
</evidence>
<protein>
    <submittedName>
        <fullName evidence="7">LysE family translocator</fullName>
    </submittedName>
</protein>
<gene>
    <name evidence="7" type="ORF">OB935_13675</name>
</gene>
<dbReference type="PANTHER" id="PTHR30086:SF20">
    <property type="entry name" value="ARGININE EXPORTER PROTEIN ARGO-RELATED"/>
    <property type="match status" value="1"/>
</dbReference>
<dbReference type="InterPro" id="IPR001123">
    <property type="entry name" value="LeuE-type"/>
</dbReference>
<evidence type="ECO:0000256" key="5">
    <source>
        <dbReference type="ARBA" id="ARBA00023136"/>
    </source>
</evidence>
<feature type="transmembrane region" description="Helical" evidence="6">
    <location>
        <begin position="36"/>
        <end position="59"/>
    </location>
</feature>
<dbReference type="RefSeq" id="WP_290018976.1">
    <property type="nucleotide sequence ID" value="NZ_JAOPLL010000007.1"/>
</dbReference>
<name>A0ABT7Q1A2_9GAMM</name>
<evidence type="ECO:0000313" key="8">
    <source>
        <dbReference type="Proteomes" id="UP001168107"/>
    </source>
</evidence>
<evidence type="ECO:0000256" key="4">
    <source>
        <dbReference type="ARBA" id="ARBA00022989"/>
    </source>
</evidence>
<reference evidence="7" key="1">
    <citation type="submission" date="2024-05" db="EMBL/GenBank/DDBJ databases">
        <title>WGS of Aeromonas isolates.</title>
        <authorList>
            <person name="Lee H."/>
        </authorList>
    </citation>
    <scope>NUCLEOTIDE SEQUENCE</scope>
    <source>
        <strain evidence="7">SU58-3</strain>
    </source>
</reference>
<dbReference type="Proteomes" id="UP001168107">
    <property type="component" value="Unassembled WGS sequence"/>
</dbReference>
<evidence type="ECO:0000313" key="7">
    <source>
        <dbReference type="EMBL" id="MDM5072879.1"/>
    </source>
</evidence>
<comment type="subcellular location">
    <subcellularLocation>
        <location evidence="1">Cell membrane</location>
        <topology evidence="1">Multi-pass membrane protein</topology>
    </subcellularLocation>
</comment>
<organism evidence="7 8">
    <name type="scientific">Aeromonas bestiarum</name>
    <dbReference type="NCBI Taxonomy" id="105751"/>
    <lineage>
        <taxon>Bacteria</taxon>
        <taxon>Pseudomonadati</taxon>
        <taxon>Pseudomonadota</taxon>
        <taxon>Gammaproteobacteria</taxon>
        <taxon>Aeromonadales</taxon>
        <taxon>Aeromonadaceae</taxon>
        <taxon>Aeromonas</taxon>
    </lineage>
</organism>
<feature type="transmembrane region" description="Helical" evidence="6">
    <location>
        <begin position="150"/>
        <end position="171"/>
    </location>
</feature>
<feature type="transmembrane region" description="Helical" evidence="6">
    <location>
        <begin position="187"/>
        <end position="205"/>
    </location>
</feature>
<dbReference type="PIRSF" id="PIRSF006324">
    <property type="entry name" value="LeuE"/>
    <property type="match status" value="1"/>
</dbReference>